<sequence>MFGALSKQELSFILRFVRNRGKIIRAGTSLLLFLLVGVYFHHWIDIQKHVNNNVIQRNTPMKNSSDDSQQKCQRNWSHPKMSQDFLYYRHCRHFSMLLDIPDKCGGPEDIFLLLVIKSFPLNQKLYEGKWIQRIFILGTKKGFCESPIKEDFDDTFFNLTLKQILFLQWMERSCGEARFLFNGDDGVFGLEDNDGRKHLFTGHLFTNGKPERWKGSKYFISQTHIWYIRGAGFLLSVYTALVIYKMPCNESITIIPIDDAYMGMCLAKANLAPGSHVGVQGWYRDGTIPPKQDIDMTLEDLLLVHRFSPGPLHVLWEKIHETNLKCSAE</sequence>
<keyword evidence="7 10" id="KW-1133">Transmembrane helix</keyword>
<evidence type="ECO:0000256" key="6">
    <source>
        <dbReference type="ARBA" id="ARBA00022968"/>
    </source>
</evidence>
<evidence type="ECO:0000256" key="10">
    <source>
        <dbReference type="RuleBase" id="RU363063"/>
    </source>
</evidence>
<organism evidence="11 12">
    <name type="scientific">Labrus bergylta</name>
    <name type="common">ballan wrasse</name>
    <dbReference type="NCBI Taxonomy" id="56723"/>
    <lineage>
        <taxon>Eukaryota</taxon>
        <taxon>Metazoa</taxon>
        <taxon>Chordata</taxon>
        <taxon>Craniata</taxon>
        <taxon>Vertebrata</taxon>
        <taxon>Euteleostomi</taxon>
        <taxon>Actinopterygii</taxon>
        <taxon>Neopterygii</taxon>
        <taxon>Teleostei</taxon>
        <taxon>Neoteleostei</taxon>
        <taxon>Acanthomorphata</taxon>
        <taxon>Eupercaria</taxon>
        <taxon>Labriformes</taxon>
        <taxon>Labridae</taxon>
        <taxon>Labrus</taxon>
    </lineage>
</organism>
<dbReference type="AlphaFoldDB" id="A0A3Q3EHL1"/>
<dbReference type="GO" id="GO:0008194">
    <property type="term" value="F:UDP-glycosyltransferase activity"/>
    <property type="evidence" value="ECO:0007669"/>
    <property type="project" value="TreeGrafter"/>
</dbReference>
<evidence type="ECO:0000256" key="8">
    <source>
        <dbReference type="ARBA" id="ARBA00023034"/>
    </source>
</evidence>
<evidence type="ECO:0000313" key="12">
    <source>
        <dbReference type="Proteomes" id="UP000261660"/>
    </source>
</evidence>
<dbReference type="GO" id="GO:0006493">
    <property type="term" value="P:protein O-linked glycosylation"/>
    <property type="evidence" value="ECO:0007669"/>
    <property type="project" value="TreeGrafter"/>
</dbReference>
<dbReference type="Proteomes" id="UP000261660">
    <property type="component" value="Unplaced"/>
</dbReference>
<evidence type="ECO:0000313" key="11">
    <source>
        <dbReference type="Ensembl" id="ENSLBEP00000005576.1"/>
    </source>
</evidence>
<dbReference type="GO" id="GO:0030311">
    <property type="term" value="P:poly-N-acetyllactosamine biosynthetic process"/>
    <property type="evidence" value="ECO:0007669"/>
    <property type="project" value="TreeGrafter"/>
</dbReference>
<evidence type="ECO:0000256" key="7">
    <source>
        <dbReference type="ARBA" id="ARBA00022989"/>
    </source>
</evidence>
<reference evidence="11" key="1">
    <citation type="submission" date="2025-08" db="UniProtKB">
        <authorList>
            <consortium name="Ensembl"/>
        </authorList>
    </citation>
    <scope>IDENTIFICATION</scope>
</reference>
<keyword evidence="5 10" id="KW-0812">Transmembrane</keyword>
<accession>A0A3Q3EHL1</accession>
<dbReference type="InterPro" id="IPR002659">
    <property type="entry name" value="Glyco_trans_31"/>
</dbReference>
<name>A0A3Q3EHL1_9LABR</name>
<dbReference type="InParanoid" id="A0A3Q3EHL1"/>
<dbReference type="GeneTree" id="ENSGT00940000159134"/>
<keyword evidence="9 10" id="KW-0472">Membrane</keyword>
<dbReference type="GO" id="GO:0000139">
    <property type="term" value="C:Golgi membrane"/>
    <property type="evidence" value="ECO:0007669"/>
    <property type="project" value="UniProtKB-SubCell"/>
</dbReference>
<dbReference type="Ensembl" id="ENSLBET00000005865.1">
    <property type="protein sequence ID" value="ENSLBEP00000005576.1"/>
    <property type="gene ID" value="ENSLBEG00000004040.1"/>
</dbReference>
<evidence type="ECO:0000256" key="9">
    <source>
        <dbReference type="ARBA" id="ARBA00023136"/>
    </source>
</evidence>
<keyword evidence="12" id="KW-1185">Reference proteome</keyword>
<comment type="subcellular location">
    <subcellularLocation>
        <location evidence="1 10">Golgi apparatus membrane</location>
        <topology evidence="1 10">Single-pass type II membrane protein</topology>
    </subcellularLocation>
</comment>
<dbReference type="STRING" id="56723.ENSLBEP00000005576"/>
<comment type="similarity">
    <text evidence="2 10">Belongs to the glycosyltransferase 31 family.</text>
</comment>
<dbReference type="EC" id="2.4.1.-" evidence="10"/>
<evidence type="ECO:0000256" key="1">
    <source>
        <dbReference type="ARBA" id="ARBA00004323"/>
    </source>
</evidence>
<evidence type="ECO:0000256" key="2">
    <source>
        <dbReference type="ARBA" id="ARBA00008661"/>
    </source>
</evidence>
<evidence type="ECO:0000256" key="5">
    <source>
        <dbReference type="ARBA" id="ARBA00022692"/>
    </source>
</evidence>
<feature type="transmembrane region" description="Helical" evidence="10">
    <location>
        <begin position="23"/>
        <end position="44"/>
    </location>
</feature>
<dbReference type="PANTHER" id="PTHR11214:SF23">
    <property type="entry name" value="N-ACETYLLACTOSAMINIDE BETA-1,3-N-ACETYLGLUCOSAMINYLTRANSFERASE 3"/>
    <property type="match status" value="1"/>
</dbReference>
<keyword evidence="8 10" id="KW-0333">Golgi apparatus</keyword>
<keyword evidence="3 10" id="KW-0328">Glycosyltransferase</keyword>
<dbReference type="Pfam" id="PF01762">
    <property type="entry name" value="Galactosyl_T"/>
    <property type="match status" value="1"/>
</dbReference>
<protein>
    <recommendedName>
        <fullName evidence="10">Hexosyltransferase</fullName>
        <ecNumber evidence="10">2.4.1.-</ecNumber>
    </recommendedName>
</protein>
<evidence type="ECO:0000256" key="3">
    <source>
        <dbReference type="ARBA" id="ARBA00022676"/>
    </source>
</evidence>
<proteinExistence type="inferred from homology"/>
<keyword evidence="6 10" id="KW-0735">Signal-anchor</keyword>
<reference evidence="11" key="2">
    <citation type="submission" date="2025-09" db="UniProtKB">
        <authorList>
            <consortium name="Ensembl"/>
        </authorList>
    </citation>
    <scope>IDENTIFICATION</scope>
</reference>
<evidence type="ECO:0000256" key="4">
    <source>
        <dbReference type="ARBA" id="ARBA00022679"/>
    </source>
</evidence>
<dbReference type="GO" id="GO:0016758">
    <property type="term" value="F:hexosyltransferase activity"/>
    <property type="evidence" value="ECO:0007669"/>
    <property type="project" value="InterPro"/>
</dbReference>
<keyword evidence="4" id="KW-0808">Transferase</keyword>
<dbReference type="PANTHER" id="PTHR11214">
    <property type="entry name" value="BETA-1,3-N-ACETYLGLUCOSAMINYLTRANSFERASE"/>
    <property type="match status" value="1"/>
</dbReference>